<gene>
    <name evidence="2" type="ORF">LAMI_0B03510G</name>
</gene>
<dbReference type="AlphaFoldDB" id="A0A1G4IVA6"/>
<proteinExistence type="predicted"/>
<evidence type="ECO:0000313" key="2">
    <source>
        <dbReference type="EMBL" id="SCU80721.1"/>
    </source>
</evidence>
<protein>
    <submittedName>
        <fullName evidence="2">LAMI_0B03510g1_1</fullName>
    </submittedName>
</protein>
<dbReference type="Proteomes" id="UP000191024">
    <property type="component" value="Chromosome B"/>
</dbReference>
<feature type="compositionally biased region" description="Polar residues" evidence="1">
    <location>
        <begin position="1"/>
        <end position="10"/>
    </location>
</feature>
<reference evidence="2 3" key="1">
    <citation type="submission" date="2016-03" db="EMBL/GenBank/DDBJ databases">
        <authorList>
            <person name="Devillers H."/>
        </authorList>
    </citation>
    <scope>NUCLEOTIDE SEQUENCE [LARGE SCALE GENOMIC DNA]</scope>
    <source>
        <strain evidence="2">CBS 11717</strain>
    </source>
</reference>
<keyword evidence="3" id="KW-1185">Reference proteome</keyword>
<sequence>MDSSNITNPPLQKRLDSRIPKSFPSVKSGPAPRPATRNHCATPPIPHCLPVRSGPPPCASALPAPRGAPPGCPGLAFRAPLYPTGDNVRGSSPPIAIPSACLQFCASASKPLRTDHRPPGGLPLFFCAAAVRCLLRAGVEPDGKPAVISHLNLRAHLA</sequence>
<evidence type="ECO:0000256" key="1">
    <source>
        <dbReference type="SAM" id="MobiDB-lite"/>
    </source>
</evidence>
<feature type="region of interest" description="Disordered" evidence="1">
    <location>
        <begin position="1"/>
        <end position="39"/>
    </location>
</feature>
<evidence type="ECO:0000313" key="3">
    <source>
        <dbReference type="Proteomes" id="UP000191024"/>
    </source>
</evidence>
<organism evidence="2 3">
    <name type="scientific">Lachancea mirantina</name>
    <dbReference type="NCBI Taxonomy" id="1230905"/>
    <lineage>
        <taxon>Eukaryota</taxon>
        <taxon>Fungi</taxon>
        <taxon>Dikarya</taxon>
        <taxon>Ascomycota</taxon>
        <taxon>Saccharomycotina</taxon>
        <taxon>Saccharomycetes</taxon>
        <taxon>Saccharomycetales</taxon>
        <taxon>Saccharomycetaceae</taxon>
        <taxon>Lachancea</taxon>
    </lineage>
</organism>
<name>A0A1G4IVA6_9SACH</name>
<accession>A0A1G4IVA6</accession>
<dbReference type="EMBL" id="LT598464">
    <property type="protein sequence ID" value="SCU80721.1"/>
    <property type="molecule type" value="Genomic_DNA"/>
</dbReference>